<dbReference type="SMART" id="SM00454">
    <property type="entry name" value="SAM"/>
    <property type="match status" value="1"/>
</dbReference>
<evidence type="ECO:0000256" key="3">
    <source>
        <dbReference type="ARBA" id="ARBA00022568"/>
    </source>
</evidence>
<dbReference type="InterPro" id="IPR037608">
    <property type="entry name" value="STIM1/2"/>
</dbReference>
<feature type="transmembrane region" description="Helical" evidence="13">
    <location>
        <begin position="213"/>
        <end position="230"/>
    </location>
</feature>
<comment type="subcellular location">
    <subcellularLocation>
        <location evidence="1">Membrane</location>
        <topology evidence="1">Single-pass type I membrane protein</topology>
    </subcellularLocation>
</comment>
<dbReference type="GO" id="GO:0005886">
    <property type="term" value="C:plasma membrane"/>
    <property type="evidence" value="ECO:0007669"/>
    <property type="project" value="TreeGrafter"/>
</dbReference>
<keyword evidence="2" id="KW-0813">Transport</keyword>
<feature type="transmembrane region" description="Helical" evidence="13">
    <location>
        <begin position="250"/>
        <end position="266"/>
    </location>
</feature>
<feature type="region of interest" description="Disordered" evidence="12">
    <location>
        <begin position="301"/>
        <end position="320"/>
    </location>
</feature>
<dbReference type="GO" id="GO:0002115">
    <property type="term" value="P:store-operated calcium entry"/>
    <property type="evidence" value="ECO:0007669"/>
    <property type="project" value="TreeGrafter"/>
</dbReference>
<keyword evidence="8 13" id="KW-1133">Transmembrane helix</keyword>
<keyword evidence="10" id="KW-0406">Ion transport</keyword>
<evidence type="ECO:0000256" key="7">
    <source>
        <dbReference type="ARBA" id="ARBA00022837"/>
    </source>
</evidence>
<dbReference type="InterPro" id="IPR013761">
    <property type="entry name" value="SAM/pointed_sf"/>
</dbReference>
<keyword evidence="6" id="KW-0732">Signal</keyword>
<dbReference type="Pfam" id="PF25578">
    <property type="entry name" value="EF-hand_STIM1"/>
    <property type="match status" value="1"/>
</dbReference>
<evidence type="ECO:0000256" key="1">
    <source>
        <dbReference type="ARBA" id="ARBA00004479"/>
    </source>
</evidence>
<dbReference type="EMBL" id="UYWW01012255">
    <property type="protein sequence ID" value="VDM20080.1"/>
    <property type="molecule type" value="Genomic_DNA"/>
</dbReference>
<organism evidence="15 16">
    <name type="scientific">Wuchereria bancrofti</name>
    <dbReference type="NCBI Taxonomy" id="6293"/>
    <lineage>
        <taxon>Eukaryota</taxon>
        <taxon>Metazoa</taxon>
        <taxon>Ecdysozoa</taxon>
        <taxon>Nematoda</taxon>
        <taxon>Chromadorea</taxon>
        <taxon>Rhabditida</taxon>
        <taxon>Spirurina</taxon>
        <taxon>Spiruromorpha</taxon>
        <taxon>Filarioidea</taxon>
        <taxon>Onchocercidae</taxon>
        <taxon>Wuchereria</taxon>
    </lineage>
</organism>
<evidence type="ECO:0000259" key="14">
    <source>
        <dbReference type="PROSITE" id="PS50105"/>
    </source>
</evidence>
<dbReference type="PANTHER" id="PTHR15136:SF5">
    <property type="entry name" value="STROMAL INTERACTION MOLECULE HOMOLOG"/>
    <property type="match status" value="1"/>
</dbReference>
<evidence type="ECO:0000256" key="9">
    <source>
        <dbReference type="ARBA" id="ARBA00023054"/>
    </source>
</evidence>
<dbReference type="SUPFAM" id="SSF47769">
    <property type="entry name" value="SAM/Pointed domain"/>
    <property type="match status" value="1"/>
</dbReference>
<dbReference type="PROSITE" id="PS50105">
    <property type="entry name" value="SAM_DOMAIN"/>
    <property type="match status" value="1"/>
</dbReference>
<evidence type="ECO:0000313" key="15">
    <source>
        <dbReference type="EMBL" id="VDM20080.1"/>
    </source>
</evidence>
<accession>A0A3P7EBB4</accession>
<keyword evidence="5" id="KW-0479">Metal-binding</keyword>
<keyword evidence="7" id="KW-0106">Calcium</keyword>
<dbReference type="AlphaFoldDB" id="A0A3P7EBB4"/>
<dbReference type="Gene3D" id="1.10.150.50">
    <property type="entry name" value="Transcription Factor, Ets-1"/>
    <property type="match status" value="1"/>
</dbReference>
<gene>
    <name evidence="15" type="ORF">WBA_LOCUS11017</name>
</gene>
<dbReference type="FunFam" id="1.10.150.50:FF:000009">
    <property type="entry name" value="Stromal interaction molecule 1"/>
    <property type="match status" value="1"/>
</dbReference>
<dbReference type="Pfam" id="PF00536">
    <property type="entry name" value="SAM_1"/>
    <property type="match status" value="1"/>
</dbReference>
<keyword evidence="11 13" id="KW-0472">Membrane</keyword>
<sequence length="697" mass="77996">MLVAAQSLRLEMLLGILVNFLALCQFLSIVSFLDVLITANDEKLRDPEGYEAITQLHHQMDDDQSGSIDRFESTDVIKQQIFVFGEEERDIFGDENFSKTQICVRGQQLIFLKEDMQLGGLDRAKREHAFHHNHDELITVDDLWEAWFACEERSWTTTDMVNWLENTVRLPQYASVFIGMEIDGRALPRMAVANSTYLLSDLGIKNSVHKQKLRLKALDVVLFGFSGLFFDIRLELMLLIDGNASRLKDIALSVLVIVLVTVLFVLKMQRTRSHMQMEQLAAKLSQLKSMQSNFEDIQQKFEEGQKKRQSSRGAPENEQVETLKSQLMEAERLLENSGSAPLALQPLLRRTCELEVSYVGQQRMECIAEMREAIEHIDKLRKKQSSLVSSIKLATGASSGTDHIDSRIFALKYKLLNELSKMRRGTKSTQYSLRARMEKISLAMSECHQRWTEIESLCGFPLVPTSVAAEIVFPSTVASNALPRSGSSSSFYRKSDLVGATVTASMASSSTSGNSPPAIIEDIRVRTSPPVCVCTYENFASAGALYVDSLNSQRDIHENGNASRPLKVVADSNKLLQHSSSSGFSKCRHIGPVTKIQTSRNQSIGPLTETVTDVISETPTVNKVIVPTASLSTTINRFLPFKQDLKLLKRSVSNAIFRPSSNTKTNGFVVIKGKNMTDVSSNKKSRFGNLFRRSSKI</sequence>
<reference evidence="15 16" key="1">
    <citation type="submission" date="2018-11" db="EMBL/GenBank/DDBJ databases">
        <authorList>
            <consortium name="Pathogen Informatics"/>
        </authorList>
    </citation>
    <scope>NUCLEOTIDE SEQUENCE [LARGE SCALE GENOMIC DNA]</scope>
</reference>
<feature type="domain" description="SAM" evidence="14">
    <location>
        <begin position="155"/>
        <end position="213"/>
    </location>
</feature>
<dbReference type="InParanoid" id="A0A3P7EBB4"/>
<dbReference type="GO" id="GO:0006874">
    <property type="term" value="P:intracellular calcium ion homeostasis"/>
    <property type="evidence" value="ECO:0007669"/>
    <property type="project" value="TreeGrafter"/>
</dbReference>
<dbReference type="PANTHER" id="PTHR15136">
    <property type="entry name" value="STROMAL INTERACTION MOLECULE HOMOLOG"/>
    <property type="match status" value="1"/>
</dbReference>
<proteinExistence type="predicted"/>
<feature type="transmembrane region" description="Helical" evidence="13">
    <location>
        <begin position="12"/>
        <end position="37"/>
    </location>
</feature>
<dbReference type="GO" id="GO:0005509">
    <property type="term" value="F:calcium ion binding"/>
    <property type="evidence" value="ECO:0007669"/>
    <property type="project" value="TreeGrafter"/>
</dbReference>
<keyword evidence="9" id="KW-0175">Coiled coil</keyword>
<evidence type="ECO:0000256" key="4">
    <source>
        <dbReference type="ARBA" id="ARBA00022692"/>
    </source>
</evidence>
<evidence type="ECO:0000256" key="10">
    <source>
        <dbReference type="ARBA" id="ARBA00023065"/>
    </source>
</evidence>
<evidence type="ECO:0000256" key="13">
    <source>
        <dbReference type="SAM" id="Phobius"/>
    </source>
</evidence>
<evidence type="ECO:0000256" key="8">
    <source>
        <dbReference type="ARBA" id="ARBA00022989"/>
    </source>
</evidence>
<dbReference type="OrthoDB" id="9986177at2759"/>
<dbReference type="InterPro" id="IPR057835">
    <property type="entry name" value="EF-hand_STIM1/2"/>
</dbReference>
<evidence type="ECO:0000256" key="6">
    <source>
        <dbReference type="ARBA" id="ARBA00022729"/>
    </source>
</evidence>
<dbReference type="Gene3D" id="1.10.287.3550">
    <property type="match status" value="1"/>
</dbReference>
<dbReference type="FunCoup" id="A0A3P7EBB4">
    <property type="interactions" value="1642"/>
</dbReference>
<evidence type="ECO:0000256" key="2">
    <source>
        <dbReference type="ARBA" id="ARBA00022448"/>
    </source>
</evidence>
<dbReference type="GO" id="GO:0005783">
    <property type="term" value="C:endoplasmic reticulum"/>
    <property type="evidence" value="ECO:0007669"/>
    <property type="project" value="TreeGrafter"/>
</dbReference>
<keyword evidence="3" id="KW-0109">Calcium transport</keyword>
<dbReference type="InterPro" id="IPR001660">
    <property type="entry name" value="SAM"/>
</dbReference>
<dbReference type="Pfam" id="PF16533">
    <property type="entry name" value="SOAR"/>
    <property type="match status" value="1"/>
</dbReference>
<keyword evidence="4 13" id="KW-0812">Transmembrane</keyword>
<dbReference type="GO" id="GO:0005246">
    <property type="term" value="F:calcium channel regulator activity"/>
    <property type="evidence" value="ECO:0007669"/>
    <property type="project" value="InterPro"/>
</dbReference>
<dbReference type="OMA" id="QRMECIA"/>
<dbReference type="InterPro" id="IPR032393">
    <property type="entry name" value="SOAR_STIM1/2"/>
</dbReference>
<keyword evidence="16" id="KW-1185">Reference proteome</keyword>
<evidence type="ECO:0000256" key="5">
    <source>
        <dbReference type="ARBA" id="ARBA00022723"/>
    </source>
</evidence>
<evidence type="ECO:0000256" key="11">
    <source>
        <dbReference type="ARBA" id="ARBA00023136"/>
    </source>
</evidence>
<name>A0A3P7EBB4_WUCBA</name>
<dbReference type="Gene3D" id="1.10.238.180">
    <property type="match status" value="1"/>
</dbReference>
<dbReference type="Proteomes" id="UP000270924">
    <property type="component" value="Unassembled WGS sequence"/>
</dbReference>
<protein>
    <recommendedName>
        <fullName evidence="14">SAM domain-containing protein</fullName>
    </recommendedName>
</protein>
<evidence type="ECO:0000256" key="12">
    <source>
        <dbReference type="SAM" id="MobiDB-lite"/>
    </source>
</evidence>
<dbReference type="GO" id="GO:0051049">
    <property type="term" value="P:regulation of transport"/>
    <property type="evidence" value="ECO:0007669"/>
    <property type="project" value="UniProtKB-ARBA"/>
</dbReference>
<evidence type="ECO:0000313" key="16">
    <source>
        <dbReference type="Proteomes" id="UP000270924"/>
    </source>
</evidence>